<dbReference type="Gene3D" id="1.25.10.10">
    <property type="entry name" value="Leucine-rich Repeat Variant"/>
    <property type="match status" value="1"/>
</dbReference>
<dbReference type="InterPro" id="IPR016024">
    <property type="entry name" value="ARM-type_fold"/>
</dbReference>
<dbReference type="SUPFAM" id="SSF48371">
    <property type="entry name" value="ARM repeat"/>
    <property type="match status" value="1"/>
</dbReference>
<dbReference type="InterPro" id="IPR036365">
    <property type="entry name" value="PGBD-like_sf"/>
</dbReference>
<accession>A0A166JIE5</accession>
<keyword evidence="4" id="KW-0456">Lyase</keyword>
<feature type="compositionally biased region" description="Polar residues" evidence="5">
    <location>
        <begin position="177"/>
        <end position="190"/>
    </location>
</feature>
<dbReference type="InterPro" id="IPR011989">
    <property type="entry name" value="ARM-like"/>
</dbReference>
<keyword evidence="6" id="KW-1133">Transmembrane helix</keyword>
<feature type="region of interest" description="Disordered" evidence="5">
    <location>
        <begin position="374"/>
        <end position="394"/>
    </location>
</feature>
<proteinExistence type="inferred from homology"/>
<feature type="compositionally biased region" description="Polar residues" evidence="5">
    <location>
        <begin position="208"/>
        <end position="228"/>
    </location>
</feature>
<feature type="compositionally biased region" description="Basic and acidic residues" evidence="5">
    <location>
        <begin position="382"/>
        <end position="394"/>
    </location>
</feature>
<protein>
    <submittedName>
        <fullName evidence="9">Peptidoglycan-binding protein</fullName>
    </submittedName>
</protein>
<evidence type="ECO:0000256" key="1">
    <source>
        <dbReference type="ARBA" id="ARBA00009299"/>
    </source>
</evidence>
<dbReference type="EMBL" id="LWAJ01000132">
    <property type="protein sequence ID" value="KZL49751.1"/>
    <property type="molecule type" value="Genomic_DNA"/>
</dbReference>
<evidence type="ECO:0000256" key="2">
    <source>
        <dbReference type="ARBA" id="ARBA00022549"/>
    </source>
</evidence>
<reference evidence="9 10" key="1">
    <citation type="submission" date="2016-04" db="EMBL/GenBank/DDBJ databases">
        <title>Draft Genome Assembly of the Bloom-forming Cyanobacterium Nodularia spumigena Strain CENA596 in Shrimp Production Ponds.</title>
        <authorList>
            <person name="Popin R.V."/>
            <person name="Rigonato J."/>
            <person name="Abreu V.A."/>
            <person name="Andreote A.P."/>
            <person name="Silveira S.B."/>
            <person name="Odebrecht C."/>
            <person name="Fiore M.F."/>
        </authorList>
    </citation>
    <scope>NUCLEOTIDE SEQUENCE [LARGE SCALE GENOMIC DNA]</scope>
    <source>
        <strain evidence="9 10">CENA596</strain>
    </source>
</reference>
<evidence type="ECO:0000256" key="6">
    <source>
        <dbReference type="SAM" id="Phobius"/>
    </source>
</evidence>
<name>A0A166JIE5_NODSP</name>
<sequence length="394" mass="43596">MRLCHSSILIFTCFTCLGFYPHRASTATSNLASLEIAQASSTTPTIESILIPGSRGADVKRLQTKLKDLGYYNSEIDGLYGPNTQNAVLQFQKFRNLRRTDGVADLTTRNSLQTFWSEKNPVFASSISTVSETDVPETEPPQQSQRGFIWWSLLGLGILGSVGALLFGVKLLGQSKGDSISTTSEFTASGSDKKARRKPPVPEVENLSDPQENHVSVSSPQTAKPSVTTAVLPPEMTSRLTKLSIVDQLIQDLRSHDRSKRRKAIWNLGQQGDSRAIQPLVDLMINADSQQRSLILAALAEINARALRPMNRALAISLQDESPQVRQNAIRDLTRVYDMMSQMSQMLAHAVEDSDADVQTTAKYALTQMNQLRVLPNQQSLPEDHHTQPEQRKL</sequence>
<dbReference type="GO" id="GO:0016829">
    <property type="term" value="F:lyase activity"/>
    <property type="evidence" value="ECO:0007669"/>
    <property type="project" value="UniProtKB-KW"/>
</dbReference>
<organism evidence="9 10">
    <name type="scientific">Nodularia spumigena CENA596</name>
    <dbReference type="NCBI Taxonomy" id="1819295"/>
    <lineage>
        <taxon>Bacteria</taxon>
        <taxon>Bacillati</taxon>
        <taxon>Cyanobacteriota</taxon>
        <taxon>Cyanophyceae</taxon>
        <taxon>Nostocales</taxon>
        <taxon>Nodulariaceae</taxon>
        <taxon>Nodularia</taxon>
    </lineage>
</organism>
<keyword evidence="6" id="KW-0472">Membrane</keyword>
<comment type="similarity">
    <text evidence="1">Belongs to the CpcE/RpcE/PecE family.</text>
</comment>
<keyword evidence="3" id="KW-0605">Phycobilisome</keyword>
<dbReference type="Pfam" id="PF12717">
    <property type="entry name" value="Cnd1"/>
    <property type="match status" value="1"/>
</dbReference>
<feature type="domain" description="Peptidoglycan binding-like" evidence="7">
    <location>
        <begin position="55"/>
        <end position="112"/>
    </location>
</feature>
<dbReference type="Pfam" id="PF01471">
    <property type="entry name" value="PG_binding_1"/>
    <property type="match status" value="1"/>
</dbReference>
<dbReference type="RefSeq" id="WP_063872784.1">
    <property type="nucleotide sequence ID" value="NZ_CAWMRI010000132.1"/>
</dbReference>
<feature type="domain" description="Condensin complex subunit 1 C-terminal" evidence="8">
    <location>
        <begin position="292"/>
        <end position="372"/>
    </location>
</feature>
<dbReference type="InterPro" id="IPR002477">
    <property type="entry name" value="Peptidoglycan-bd-like"/>
</dbReference>
<dbReference type="InterPro" id="IPR032682">
    <property type="entry name" value="Cnd1_C"/>
</dbReference>
<evidence type="ECO:0000256" key="5">
    <source>
        <dbReference type="SAM" id="MobiDB-lite"/>
    </source>
</evidence>
<evidence type="ECO:0000313" key="10">
    <source>
        <dbReference type="Proteomes" id="UP000076555"/>
    </source>
</evidence>
<keyword evidence="6" id="KW-0812">Transmembrane</keyword>
<dbReference type="SUPFAM" id="SSF47090">
    <property type="entry name" value="PGBD-like"/>
    <property type="match status" value="1"/>
</dbReference>
<evidence type="ECO:0000259" key="7">
    <source>
        <dbReference type="Pfam" id="PF01471"/>
    </source>
</evidence>
<dbReference type="AlphaFoldDB" id="A0A166JIE5"/>
<comment type="caution">
    <text evidence="9">The sequence shown here is derived from an EMBL/GenBank/DDBJ whole genome shotgun (WGS) entry which is preliminary data.</text>
</comment>
<evidence type="ECO:0000256" key="4">
    <source>
        <dbReference type="ARBA" id="ARBA00023239"/>
    </source>
</evidence>
<dbReference type="OrthoDB" id="581048at2"/>
<feature type="region of interest" description="Disordered" evidence="5">
    <location>
        <begin position="177"/>
        <end position="228"/>
    </location>
</feature>
<dbReference type="Gene3D" id="1.10.101.10">
    <property type="entry name" value="PGBD-like superfamily/PGBD"/>
    <property type="match status" value="1"/>
</dbReference>
<dbReference type="Proteomes" id="UP000076555">
    <property type="component" value="Unassembled WGS sequence"/>
</dbReference>
<dbReference type="InterPro" id="IPR036366">
    <property type="entry name" value="PGBDSf"/>
</dbReference>
<keyword evidence="2" id="KW-0042">Antenna complex</keyword>
<evidence type="ECO:0000313" key="9">
    <source>
        <dbReference type="EMBL" id="KZL49751.1"/>
    </source>
</evidence>
<evidence type="ECO:0000259" key="8">
    <source>
        <dbReference type="Pfam" id="PF12717"/>
    </source>
</evidence>
<dbReference type="GO" id="GO:0030089">
    <property type="term" value="C:phycobilisome"/>
    <property type="evidence" value="ECO:0007669"/>
    <property type="project" value="UniProtKB-KW"/>
</dbReference>
<evidence type="ECO:0000256" key="3">
    <source>
        <dbReference type="ARBA" id="ARBA00022738"/>
    </source>
</evidence>
<gene>
    <name evidence="9" type="ORF">A2T98_10845</name>
</gene>
<feature type="transmembrane region" description="Helical" evidence="6">
    <location>
        <begin position="148"/>
        <end position="169"/>
    </location>
</feature>